<evidence type="ECO:0000256" key="2">
    <source>
        <dbReference type="ARBA" id="ARBA00022722"/>
    </source>
</evidence>
<dbReference type="Proteomes" id="UP000216446">
    <property type="component" value="Unassembled WGS sequence"/>
</dbReference>
<evidence type="ECO:0000313" key="5">
    <source>
        <dbReference type="EMBL" id="OZC02380.1"/>
    </source>
</evidence>
<gene>
    <name evidence="5" type="ORF">BSZ36_04945</name>
</gene>
<sequence length="118" mass="13974">MNQRTGHFYEWFSAVHFCETMGWNSLIESYQWKNQTWKRGVVSRLGGDDLLRFFDTQRRRYGMLHAPDLLVFAPDFSDYFFCEVKGPRDRLRDVQVQYFAEVAKVSGKEIVVLPVDLI</sequence>
<comment type="cofactor">
    <cofactor evidence="1">
        <name>Mg(2+)</name>
        <dbReference type="ChEBI" id="CHEBI:18420"/>
    </cofactor>
</comment>
<keyword evidence="2" id="KW-0540">Nuclease</keyword>
<dbReference type="GO" id="GO:0016788">
    <property type="term" value="F:hydrolase activity, acting on ester bonds"/>
    <property type="evidence" value="ECO:0007669"/>
    <property type="project" value="InterPro"/>
</dbReference>
<evidence type="ECO:0000313" key="6">
    <source>
        <dbReference type="Proteomes" id="UP000216446"/>
    </source>
</evidence>
<dbReference type="InParanoid" id="A0A259TXG1"/>
<reference evidence="5 6" key="1">
    <citation type="submission" date="2016-11" db="EMBL/GenBank/DDBJ databases">
        <title>Study of marine rhodopsin-containing bacteria.</title>
        <authorList>
            <person name="Yoshizawa S."/>
            <person name="Kumagai Y."/>
            <person name="Kogure K."/>
        </authorList>
    </citation>
    <scope>NUCLEOTIDE SEQUENCE [LARGE SCALE GENOMIC DNA]</scope>
    <source>
        <strain evidence="5 6">SG-29</strain>
    </source>
</reference>
<feature type="domain" description="VRR-NUC" evidence="4">
    <location>
        <begin position="39"/>
        <end position="109"/>
    </location>
</feature>
<dbReference type="AlphaFoldDB" id="A0A259TXG1"/>
<dbReference type="InterPro" id="IPR014883">
    <property type="entry name" value="VRR_NUC"/>
</dbReference>
<accession>A0A259TXG1</accession>
<comment type="caution">
    <text evidence="5">The sequence shown here is derived from an EMBL/GenBank/DDBJ whole genome shotgun (WGS) entry which is preliminary data.</text>
</comment>
<keyword evidence="6" id="KW-1185">Reference proteome</keyword>
<proteinExistence type="predicted"/>
<organism evidence="5 6">
    <name type="scientific">Rubricoccus marinus</name>
    <dbReference type="NCBI Taxonomy" id="716817"/>
    <lineage>
        <taxon>Bacteria</taxon>
        <taxon>Pseudomonadati</taxon>
        <taxon>Rhodothermota</taxon>
        <taxon>Rhodothermia</taxon>
        <taxon>Rhodothermales</taxon>
        <taxon>Rubricoccaceae</taxon>
        <taxon>Rubricoccus</taxon>
    </lineage>
</organism>
<dbReference type="Pfam" id="PF08774">
    <property type="entry name" value="VRR_NUC"/>
    <property type="match status" value="1"/>
</dbReference>
<evidence type="ECO:0000256" key="1">
    <source>
        <dbReference type="ARBA" id="ARBA00001946"/>
    </source>
</evidence>
<evidence type="ECO:0000259" key="4">
    <source>
        <dbReference type="Pfam" id="PF08774"/>
    </source>
</evidence>
<evidence type="ECO:0000256" key="3">
    <source>
        <dbReference type="ARBA" id="ARBA00022801"/>
    </source>
</evidence>
<dbReference type="GO" id="GO:0004518">
    <property type="term" value="F:nuclease activity"/>
    <property type="evidence" value="ECO:0007669"/>
    <property type="project" value="UniProtKB-KW"/>
</dbReference>
<dbReference type="EMBL" id="MQWB01000001">
    <property type="protein sequence ID" value="OZC02380.1"/>
    <property type="molecule type" value="Genomic_DNA"/>
</dbReference>
<keyword evidence="3" id="KW-0378">Hydrolase</keyword>
<protein>
    <recommendedName>
        <fullName evidence="4">VRR-NUC domain-containing protein</fullName>
    </recommendedName>
</protein>
<name>A0A259TXG1_9BACT</name>